<dbReference type="Gene3D" id="3.40.220.10">
    <property type="entry name" value="Leucine Aminopeptidase, subunit E, domain 1"/>
    <property type="match status" value="1"/>
</dbReference>
<name>A0A7D9IXT5_PARCT</name>
<accession>A0A7D9IXT5</accession>
<dbReference type="InterPro" id="IPR002589">
    <property type="entry name" value="Macro_dom"/>
</dbReference>
<gene>
    <name evidence="1" type="ORF">PACLA_8A056658</name>
</gene>
<comment type="caution">
    <text evidence="1">The sequence shown here is derived from an EMBL/GenBank/DDBJ whole genome shotgun (WGS) entry which is preliminary data.</text>
</comment>
<dbReference type="InterPro" id="IPR028071">
    <property type="entry name" value="Macro-like_dom"/>
</dbReference>
<dbReference type="OrthoDB" id="6082470at2759"/>
<dbReference type="AlphaFoldDB" id="A0A7D9IXT5"/>
<sequence>MASLKDVVFKLRDVEADMTTAWNEAFHSIRTDCNIEISCGDIFNDAPAADAIVSPTNSFGFMDGGIDLRYSEHFGWQLQERLQNFLRKEYFGELPVGEAVIIETFEDDVPEIERDWMKNRDTNEGQPIHFLISAPTNRVPSDVHDTVNAYLAFRAVLLAVHRHNRNRNKRKIKSVLCPGLGTSGGQMLFEKCARQMKIAYEVCVLGDCKAILNPDSLLEVHKHHLYMGGMDRFVHCSDASAK</sequence>
<dbReference type="SUPFAM" id="SSF52949">
    <property type="entry name" value="Macro domain-like"/>
    <property type="match status" value="1"/>
</dbReference>
<protein>
    <submittedName>
        <fullName evidence="1">Uncharacterized protein</fullName>
    </submittedName>
</protein>
<reference evidence="1" key="1">
    <citation type="submission" date="2020-04" db="EMBL/GenBank/DDBJ databases">
        <authorList>
            <person name="Alioto T."/>
            <person name="Alioto T."/>
            <person name="Gomez Garrido J."/>
        </authorList>
    </citation>
    <scope>NUCLEOTIDE SEQUENCE</scope>
    <source>
        <strain evidence="1">A484AB</strain>
    </source>
</reference>
<organism evidence="1 2">
    <name type="scientific">Paramuricea clavata</name>
    <name type="common">Red gorgonian</name>
    <name type="synonym">Violescent sea-whip</name>
    <dbReference type="NCBI Taxonomy" id="317549"/>
    <lineage>
        <taxon>Eukaryota</taxon>
        <taxon>Metazoa</taxon>
        <taxon>Cnidaria</taxon>
        <taxon>Anthozoa</taxon>
        <taxon>Octocorallia</taxon>
        <taxon>Malacalcyonacea</taxon>
        <taxon>Plexauridae</taxon>
        <taxon>Paramuricea</taxon>
    </lineage>
</organism>
<dbReference type="InterPro" id="IPR043472">
    <property type="entry name" value="Macro_dom-like"/>
</dbReference>
<dbReference type="EMBL" id="CACRXK020010494">
    <property type="protein sequence ID" value="CAB4019504.1"/>
    <property type="molecule type" value="Genomic_DNA"/>
</dbReference>
<evidence type="ECO:0000313" key="2">
    <source>
        <dbReference type="Proteomes" id="UP001152795"/>
    </source>
</evidence>
<evidence type="ECO:0000313" key="1">
    <source>
        <dbReference type="EMBL" id="CAB4019504.1"/>
    </source>
</evidence>
<dbReference type="SMART" id="SM00506">
    <property type="entry name" value="A1pp"/>
    <property type="match status" value="1"/>
</dbReference>
<dbReference type="Proteomes" id="UP001152795">
    <property type="component" value="Unassembled WGS sequence"/>
</dbReference>
<dbReference type="CDD" id="cd02900">
    <property type="entry name" value="Macro_Appr_pase"/>
    <property type="match status" value="1"/>
</dbReference>
<dbReference type="Pfam" id="PF14519">
    <property type="entry name" value="Macro_2"/>
    <property type="match status" value="1"/>
</dbReference>
<proteinExistence type="predicted"/>
<keyword evidence="2" id="KW-1185">Reference proteome</keyword>